<organism evidence="2 3">
    <name type="scientific">Micavibrio aeruginosavorus</name>
    <dbReference type="NCBI Taxonomy" id="349221"/>
    <lineage>
        <taxon>Bacteria</taxon>
        <taxon>Pseudomonadati</taxon>
        <taxon>Bdellovibrionota</taxon>
        <taxon>Bdellovibrionia</taxon>
        <taxon>Bdellovibrionales</taxon>
        <taxon>Pseudobdellovibrionaceae</taxon>
        <taxon>Micavibrio</taxon>
    </lineage>
</organism>
<dbReference type="InterPro" id="IPR029063">
    <property type="entry name" value="SAM-dependent_MTases_sf"/>
</dbReference>
<gene>
    <name evidence="2" type="ORF">DI626_11390</name>
</gene>
<sequence>MFGTEFFPTPKSVIHKMLKKISTDARHFLEPNAGKGDIAEAIVEKRGRYSRDKVDCIESAPELVSILIDKDFPVVGHDWLTYDGVCYYDAILMNPPFSNGDDHLLKAWDFMHNGEIVCLLNEETVKNPHTAARKRLAAIIEAHGNVEYLGACFSTAQRKTDVRVAMVYLKKVSEDDSIDLWANVTEEKSVNDNIGADANMLAIRDNLGNMQHYYDKANEHMNMAFQHIRKAGLYLNANDVYTGQGYEKILQLAFKNINDAKAEFGRKHRRDAWMHVFNQMEFHRWLDKKQREEFVRDIERNGNIPFTKENIKGTLENVFLQRGQLFEKSVANVFDELTRYYKGNTNHTEGWKTNDSYKVNRKIVFPWGCRFEKDYGRRFCTYHGSNIDIYHDLDRILCVLAGKDFKECGTIAKAMSKKFEILGRDVRQGFDNQTESEFFDIKFWMKGTVHLTFKDKDLWARFNITAAKGKQWLGHQTQKEARYA</sequence>
<dbReference type="GO" id="GO:0008168">
    <property type="term" value="F:methyltransferase activity"/>
    <property type="evidence" value="ECO:0007669"/>
    <property type="project" value="InterPro"/>
</dbReference>
<dbReference type="Gene3D" id="3.40.50.150">
    <property type="entry name" value="Vaccinia Virus protein VP39"/>
    <property type="match status" value="1"/>
</dbReference>
<dbReference type="Pfam" id="PF13708">
    <property type="entry name" value="DUF4942"/>
    <property type="match status" value="1"/>
</dbReference>
<reference evidence="2 3" key="1">
    <citation type="submission" date="2017-08" db="EMBL/GenBank/DDBJ databases">
        <title>Infants hospitalized years apart are colonized by the same room-sourced microbial strains.</title>
        <authorList>
            <person name="Brooks B."/>
            <person name="Olm M.R."/>
            <person name="Firek B.A."/>
            <person name="Baker R."/>
            <person name="Thomas B.C."/>
            <person name="Morowitz M.J."/>
            <person name="Banfield J.F."/>
        </authorList>
    </citation>
    <scope>NUCLEOTIDE SEQUENCE [LARGE SCALE GENOMIC DNA]</scope>
    <source>
        <strain evidence="2">S2_018_000_R2_104</strain>
    </source>
</reference>
<evidence type="ECO:0000313" key="2">
    <source>
        <dbReference type="EMBL" id="PZO80102.1"/>
    </source>
</evidence>
<protein>
    <recommendedName>
        <fullName evidence="1">DUF4942 domain-containing protein</fullName>
    </recommendedName>
</protein>
<evidence type="ECO:0000259" key="1">
    <source>
        <dbReference type="Pfam" id="PF13708"/>
    </source>
</evidence>
<comment type="caution">
    <text evidence="2">The sequence shown here is derived from an EMBL/GenBank/DDBJ whole genome shotgun (WGS) entry which is preliminary data.</text>
</comment>
<accession>A0A2W4ZHK5</accession>
<dbReference type="AlphaFoldDB" id="A0A2W4ZHK5"/>
<dbReference type="SUPFAM" id="SSF53335">
    <property type="entry name" value="S-adenosyl-L-methionine-dependent methyltransferases"/>
    <property type="match status" value="1"/>
</dbReference>
<dbReference type="GO" id="GO:0032259">
    <property type="term" value="P:methylation"/>
    <property type="evidence" value="ECO:0007669"/>
    <property type="project" value="InterPro"/>
</dbReference>
<proteinExistence type="predicted"/>
<dbReference type="PROSITE" id="PS00092">
    <property type="entry name" value="N6_MTASE"/>
    <property type="match status" value="1"/>
</dbReference>
<evidence type="ECO:0000313" key="3">
    <source>
        <dbReference type="Proteomes" id="UP000249557"/>
    </source>
</evidence>
<dbReference type="GO" id="GO:0003676">
    <property type="term" value="F:nucleic acid binding"/>
    <property type="evidence" value="ECO:0007669"/>
    <property type="project" value="InterPro"/>
</dbReference>
<dbReference type="InterPro" id="IPR031339">
    <property type="entry name" value="DUF4942"/>
</dbReference>
<dbReference type="Proteomes" id="UP000249557">
    <property type="component" value="Unassembled WGS sequence"/>
</dbReference>
<feature type="domain" description="DUF4942" evidence="1">
    <location>
        <begin position="269"/>
        <end position="470"/>
    </location>
</feature>
<dbReference type="InterPro" id="IPR002052">
    <property type="entry name" value="DNA_methylase_N6_adenine_CS"/>
</dbReference>
<name>A0A2W4ZHK5_9BACT</name>
<dbReference type="EMBL" id="QFNK01000340">
    <property type="protein sequence ID" value="PZO80102.1"/>
    <property type="molecule type" value="Genomic_DNA"/>
</dbReference>